<organism evidence="2 3">
    <name type="scientific">Cannabis sativa</name>
    <name type="common">Hemp</name>
    <name type="synonym">Marijuana</name>
    <dbReference type="NCBI Taxonomy" id="3483"/>
    <lineage>
        <taxon>Eukaryota</taxon>
        <taxon>Viridiplantae</taxon>
        <taxon>Streptophyta</taxon>
        <taxon>Embryophyta</taxon>
        <taxon>Tracheophyta</taxon>
        <taxon>Spermatophyta</taxon>
        <taxon>Magnoliopsida</taxon>
        <taxon>eudicotyledons</taxon>
        <taxon>Gunneridae</taxon>
        <taxon>Pentapetalae</taxon>
        <taxon>rosids</taxon>
        <taxon>fabids</taxon>
        <taxon>Rosales</taxon>
        <taxon>Cannabaceae</taxon>
        <taxon>Cannabis</taxon>
    </lineage>
</organism>
<evidence type="ECO:0000313" key="2">
    <source>
        <dbReference type="EMBL" id="KAF4391008.1"/>
    </source>
</evidence>
<name>A0A7J6H8W5_CANSA</name>
<feature type="signal peptide" evidence="1">
    <location>
        <begin position="1"/>
        <end position="34"/>
    </location>
</feature>
<feature type="chain" id="PRO_5029495272" evidence="1">
    <location>
        <begin position="35"/>
        <end position="186"/>
    </location>
</feature>
<dbReference type="Proteomes" id="UP000525078">
    <property type="component" value="Unassembled WGS sequence"/>
</dbReference>
<dbReference type="InterPro" id="IPR036410">
    <property type="entry name" value="HSP_DnaJ_Cys-rich_dom_sf"/>
</dbReference>
<sequence>ARLWFHTFHCGGRSTYMIMVVRMLSLCTTVRLEATGLNEASQPHPRQTYPTPRLSFAKPSWVVRTEASDPLHVQMFIEKKRKRQIHLVWSAWGVEGLVATLAREEGGRTVHTLKCSRRGSGQNGEALNSLETVLCRTCGGSGLDYCPRCLGTGEYRYVMGFQFMKRDVSHTQDRNERRSVADFYEE</sequence>
<comment type="caution">
    <text evidence="2">The sequence shown here is derived from an EMBL/GenBank/DDBJ whole genome shotgun (WGS) entry which is preliminary data.</text>
</comment>
<feature type="non-terminal residue" evidence="2">
    <location>
        <position position="186"/>
    </location>
</feature>
<dbReference type="SUPFAM" id="SSF57938">
    <property type="entry name" value="DnaJ/Hsp40 cysteine-rich domain"/>
    <property type="match status" value="1"/>
</dbReference>
<evidence type="ECO:0000313" key="3">
    <source>
        <dbReference type="Proteomes" id="UP000525078"/>
    </source>
</evidence>
<dbReference type="AlphaFoldDB" id="A0A7J6H8W5"/>
<protein>
    <submittedName>
        <fullName evidence="2">Uncharacterized protein</fullName>
    </submittedName>
</protein>
<evidence type="ECO:0000256" key="1">
    <source>
        <dbReference type="SAM" id="SignalP"/>
    </source>
</evidence>
<keyword evidence="1" id="KW-0732">Signal</keyword>
<gene>
    <name evidence="2" type="ORF">F8388_024840</name>
</gene>
<reference evidence="2 3" key="1">
    <citation type="journal article" date="2020" name="bioRxiv">
        <title>Sequence and annotation of 42 cannabis genomes reveals extensive copy number variation in cannabinoid synthesis and pathogen resistance genes.</title>
        <authorList>
            <person name="Mckernan K.J."/>
            <person name="Helbert Y."/>
            <person name="Kane L.T."/>
            <person name="Ebling H."/>
            <person name="Zhang L."/>
            <person name="Liu B."/>
            <person name="Eaton Z."/>
            <person name="Mclaughlin S."/>
            <person name="Kingan S."/>
            <person name="Baybayan P."/>
            <person name="Concepcion G."/>
            <person name="Jordan M."/>
            <person name="Riva A."/>
            <person name="Barbazuk W."/>
            <person name="Harkins T."/>
        </authorList>
    </citation>
    <scope>NUCLEOTIDE SEQUENCE [LARGE SCALE GENOMIC DNA]</scope>
    <source>
        <strain evidence="3">cv. Jamaican Lion 4</strain>
        <tissue evidence="2">Leaf</tissue>
    </source>
</reference>
<accession>A0A7J6H8W5</accession>
<dbReference type="EMBL" id="JAATIP010000026">
    <property type="protein sequence ID" value="KAF4391008.1"/>
    <property type="molecule type" value="Genomic_DNA"/>
</dbReference>
<proteinExistence type="predicted"/>